<feature type="transmembrane region" description="Helical" evidence="2">
    <location>
        <begin position="107"/>
        <end position="131"/>
    </location>
</feature>
<protein>
    <submittedName>
        <fullName evidence="3">Uncharacterized protein</fullName>
    </submittedName>
</protein>
<evidence type="ECO:0000256" key="1">
    <source>
        <dbReference type="SAM" id="MobiDB-lite"/>
    </source>
</evidence>
<feature type="transmembrane region" description="Helical" evidence="2">
    <location>
        <begin position="12"/>
        <end position="32"/>
    </location>
</feature>
<dbReference type="EMBL" id="CAUYUE010000005">
    <property type="protein sequence ID" value="CAK0775519.1"/>
    <property type="molecule type" value="Genomic_DNA"/>
</dbReference>
<keyword evidence="4" id="KW-1185">Reference proteome</keyword>
<evidence type="ECO:0000313" key="3">
    <source>
        <dbReference type="EMBL" id="CAK0775519.1"/>
    </source>
</evidence>
<organism evidence="3 4">
    <name type="scientific">Coccomyxa viridis</name>
    <dbReference type="NCBI Taxonomy" id="1274662"/>
    <lineage>
        <taxon>Eukaryota</taxon>
        <taxon>Viridiplantae</taxon>
        <taxon>Chlorophyta</taxon>
        <taxon>core chlorophytes</taxon>
        <taxon>Trebouxiophyceae</taxon>
        <taxon>Trebouxiophyceae incertae sedis</taxon>
        <taxon>Coccomyxaceae</taxon>
        <taxon>Coccomyxa</taxon>
    </lineage>
</organism>
<feature type="transmembrane region" description="Helical" evidence="2">
    <location>
        <begin position="38"/>
        <end position="60"/>
    </location>
</feature>
<name>A0AAV1I2M7_9CHLO</name>
<keyword evidence="2" id="KW-0472">Membrane</keyword>
<keyword evidence="2" id="KW-0812">Transmembrane</keyword>
<feature type="region of interest" description="Disordered" evidence="1">
    <location>
        <begin position="137"/>
        <end position="186"/>
    </location>
</feature>
<comment type="caution">
    <text evidence="3">The sequence shown here is derived from an EMBL/GenBank/DDBJ whole genome shotgun (WGS) entry which is preliminary data.</text>
</comment>
<dbReference type="Proteomes" id="UP001314263">
    <property type="component" value="Unassembled WGS sequence"/>
</dbReference>
<evidence type="ECO:0000256" key="2">
    <source>
        <dbReference type="SAM" id="Phobius"/>
    </source>
</evidence>
<keyword evidence="2" id="KW-1133">Transmembrane helix</keyword>
<sequence>MGALRAGEGDIDVLVVGAAEMVLAVGTARTLATLGTTLAVGAVVTVAALLIAVGSVVGLLEEEGEAVMRAALGATVPAGAAAPVEVAVGSVVGLLEEEGEAVMGTAGAASAAAMVGSTVGLVVAGVAVVLASNGSQTPDAMLTNRQTKASMSRGSEVPPNSGTSHANEEPPVPRRQRPSKTSSRIALLERESDVATANIKKLERDLAERDERLAELSFLLLYTESRIPRLRFTDWVTFTDGFRITYAVGQPVMMFTPLLDKVSADEEHMRVPAFKGPITVMRDLVGSGGTKLRIERAFGKPRPGVTTVGEFFQAIADWHDATLSDSDRVTLGPHWERPFTSRTTYNDLVPKHMYYVGMRELELDIYQLHLIE</sequence>
<feature type="compositionally biased region" description="Polar residues" evidence="1">
    <location>
        <begin position="137"/>
        <end position="165"/>
    </location>
</feature>
<evidence type="ECO:0000313" key="4">
    <source>
        <dbReference type="Proteomes" id="UP001314263"/>
    </source>
</evidence>
<proteinExistence type="predicted"/>
<feature type="transmembrane region" description="Helical" evidence="2">
    <location>
        <begin position="72"/>
        <end position="95"/>
    </location>
</feature>
<accession>A0AAV1I2M7</accession>
<dbReference type="AlphaFoldDB" id="A0AAV1I2M7"/>
<gene>
    <name evidence="3" type="ORF">CVIRNUC_004276</name>
</gene>
<reference evidence="3 4" key="1">
    <citation type="submission" date="2023-10" db="EMBL/GenBank/DDBJ databases">
        <authorList>
            <person name="Maclean D."/>
            <person name="Macfadyen A."/>
        </authorList>
    </citation>
    <scope>NUCLEOTIDE SEQUENCE [LARGE SCALE GENOMIC DNA]</scope>
</reference>